<feature type="transmembrane region" description="Helical" evidence="3">
    <location>
        <begin position="151"/>
        <end position="171"/>
    </location>
</feature>
<evidence type="ECO:0000256" key="3">
    <source>
        <dbReference type="SAM" id="Phobius"/>
    </source>
</evidence>
<evidence type="ECO:0000259" key="5">
    <source>
        <dbReference type="PROSITE" id="PS51485"/>
    </source>
</evidence>
<organism evidence="6 7">
    <name type="scientific">Malus baccata</name>
    <name type="common">Siberian crab apple</name>
    <name type="synonym">Pyrus baccata</name>
    <dbReference type="NCBI Taxonomy" id="106549"/>
    <lineage>
        <taxon>Eukaryota</taxon>
        <taxon>Viridiplantae</taxon>
        <taxon>Streptophyta</taxon>
        <taxon>Embryophyta</taxon>
        <taxon>Tracheophyta</taxon>
        <taxon>Spermatophyta</taxon>
        <taxon>Magnoliopsida</taxon>
        <taxon>eudicotyledons</taxon>
        <taxon>Gunneridae</taxon>
        <taxon>Pentapetalae</taxon>
        <taxon>rosids</taxon>
        <taxon>fabids</taxon>
        <taxon>Rosales</taxon>
        <taxon>Rosaceae</taxon>
        <taxon>Amygdaloideae</taxon>
        <taxon>Maleae</taxon>
        <taxon>Malus</taxon>
    </lineage>
</organism>
<feature type="signal peptide" evidence="4">
    <location>
        <begin position="1"/>
        <end position="24"/>
    </location>
</feature>
<evidence type="ECO:0000256" key="2">
    <source>
        <dbReference type="ARBA" id="ARBA00023180"/>
    </source>
</evidence>
<gene>
    <name evidence="6" type="ORF">C1H46_012059</name>
</gene>
<dbReference type="InterPro" id="IPR039391">
    <property type="entry name" value="Phytocyanin-like"/>
</dbReference>
<comment type="caution">
    <text evidence="6">The sequence shown here is derived from an EMBL/GenBank/DDBJ whole genome shotgun (WGS) entry which is preliminary data.</text>
</comment>
<evidence type="ECO:0000313" key="6">
    <source>
        <dbReference type="EMBL" id="TQE02290.1"/>
    </source>
</evidence>
<dbReference type="GO" id="GO:0009055">
    <property type="term" value="F:electron transfer activity"/>
    <property type="evidence" value="ECO:0007669"/>
    <property type="project" value="InterPro"/>
</dbReference>
<accession>A0A540MV96</accession>
<dbReference type="Proteomes" id="UP000315295">
    <property type="component" value="Unassembled WGS sequence"/>
</dbReference>
<dbReference type="SUPFAM" id="SSF49503">
    <property type="entry name" value="Cupredoxins"/>
    <property type="match status" value="1"/>
</dbReference>
<dbReference type="Gene3D" id="2.60.40.420">
    <property type="entry name" value="Cupredoxins - blue copper proteins"/>
    <property type="match status" value="1"/>
</dbReference>
<keyword evidence="2" id="KW-0325">Glycoprotein</keyword>
<keyword evidence="4" id="KW-0732">Signal</keyword>
<dbReference type="STRING" id="106549.A0A540MV96"/>
<protein>
    <recommendedName>
        <fullName evidence="5">Phytocyanin domain-containing protein</fullName>
    </recommendedName>
</protein>
<name>A0A540MV96_MALBA</name>
<dbReference type="PROSITE" id="PS51485">
    <property type="entry name" value="PHYTOCYANIN"/>
    <property type="match status" value="1"/>
</dbReference>
<keyword evidence="3" id="KW-0812">Transmembrane</keyword>
<dbReference type="GO" id="GO:0005886">
    <property type="term" value="C:plasma membrane"/>
    <property type="evidence" value="ECO:0007669"/>
    <property type="project" value="TreeGrafter"/>
</dbReference>
<proteinExistence type="predicted"/>
<reference evidence="6 7" key="1">
    <citation type="journal article" date="2019" name="G3 (Bethesda)">
        <title>Sequencing of a Wild Apple (Malus baccata) Genome Unravels the Differences Between Cultivated and Wild Apple Species Regarding Disease Resistance and Cold Tolerance.</title>
        <authorList>
            <person name="Chen X."/>
        </authorList>
    </citation>
    <scope>NUCLEOTIDE SEQUENCE [LARGE SCALE GENOMIC DNA]</scope>
    <source>
        <strain evidence="7">cv. Shandingzi</strain>
        <tissue evidence="6">Leaves</tissue>
    </source>
</reference>
<dbReference type="Pfam" id="PF02298">
    <property type="entry name" value="Cu_bind_like"/>
    <property type="match status" value="1"/>
</dbReference>
<feature type="chain" id="PRO_5021839509" description="Phytocyanin domain-containing protein" evidence="4">
    <location>
        <begin position="25"/>
        <end position="172"/>
    </location>
</feature>
<evidence type="ECO:0000256" key="1">
    <source>
        <dbReference type="ARBA" id="ARBA00023157"/>
    </source>
</evidence>
<dbReference type="InterPro" id="IPR008972">
    <property type="entry name" value="Cupredoxin"/>
</dbReference>
<keyword evidence="3" id="KW-1133">Transmembrane helix</keyword>
<keyword evidence="1" id="KW-1015">Disulfide bond</keyword>
<dbReference type="EMBL" id="VIEB01000178">
    <property type="protein sequence ID" value="TQE02290.1"/>
    <property type="molecule type" value="Genomic_DNA"/>
</dbReference>
<keyword evidence="7" id="KW-1185">Reference proteome</keyword>
<sequence>MVSQKGLIGCLLLVVVALWKGATAETYKVGDDLGWTIPPAGSVAYSTWANAKRFQIGDTIEFKWSGEHRVAEVTQADYDSCSKDNPLGFYDSSPTRIVLTSNLTRYFICTEDSHCSRLGQKVTIRIGGDYSSSGDNDDDDHWWEWNGASSLSINIVAVILCTALVISFLSFN</sequence>
<dbReference type="FunFam" id="2.60.40.420:FF:000034">
    <property type="entry name" value="Cupredoxin superfamily protein"/>
    <property type="match status" value="1"/>
</dbReference>
<evidence type="ECO:0000313" key="7">
    <source>
        <dbReference type="Proteomes" id="UP000315295"/>
    </source>
</evidence>
<keyword evidence="3" id="KW-0472">Membrane</keyword>
<dbReference type="AlphaFoldDB" id="A0A540MV96"/>
<dbReference type="PANTHER" id="PTHR33021:SF522">
    <property type="entry name" value="PHYTOCYANIN DOMAIN-CONTAINING PROTEIN"/>
    <property type="match status" value="1"/>
</dbReference>
<evidence type="ECO:0000256" key="4">
    <source>
        <dbReference type="SAM" id="SignalP"/>
    </source>
</evidence>
<dbReference type="InterPro" id="IPR003245">
    <property type="entry name" value="Phytocyanin_dom"/>
</dbReference>
<feature type="domain" description="Phytocyanin" evidence="5">
    <location>
        <begin position="25"/>
        <end position="128"/>
    </location>
</feature>
<dbReference type="PANTHER" id="PTHR33021">
    <property type="entry name" value="BLUE COPPER PROTEIN"/>
    <property type="match status" value="1"/>
</dbReference>